<dbReference type="Gene3D" id="2.70.70.10">
    <property type="entry name" value="Glucose Permease (Domain IIA)"/>
    <property type="match status" value="1"/>
</dbReference>
<accession>A0A7L3R8Q5</accession>
<dbReference type="AlphaFoldDB" id="A0A7L3R8Q5"/>
<comment type="similarity">
    <text evidence="5">Belongs to the LECT2/MIM-1 family.</text>
</comment>
<feature type="signal peptide" evidence="6">
    <location>
        <begin position="1"/>
        <end position="24"/>
    </location>
</feature>
<keyword evidence="8" id="KW-1185">Reference proteome</keyword>
<organism evidence="7 8">
    <name type="scientific">Cepphus grylle</name>
    <name type="common">Black guillemot</name>
    <name type="synonym">Alca grylle</name>
    <dbReference type="NCBI Taxonomy" id="28697"/>
    <lineage>
        <taxon>Eukaryota</taxon>
        <taxon>Metazoa</taxon>
        <taxon>Chordata</taxon>
        <taxon>Craniata</taxon>
        <taxon>Vertebrata</taxon>
        <taxon>Euteleostomi</taxon>
        <taxon>Archelosauria</taxon>
        <taxon>Archosauria</taxon>
        <taxon>Dinosauria</taxon>
        <taxon>Saurischia</taxon>
        <taxon>Theropoda</taxon>
        <taxon>Coelurosauria</taxon>
        <taxon>Aves</taxon>
        <taxon>Neognathae</taxon>
        <taxon>Neoaves</taxon>
        <taxon>Charadriiformes</taxon>
        <taxon>Alcidae</taxon>
        <taxon>Cepphus</taxon>
    </lineage>
</organism>
<evidence type="ECO:0000256" key="4">
    <source>
        <dbReference type="ARBA" id="ARBA00023157"/>
    </source>
</evidence>
<dbReference type="GO" id="GO:0046872">
    <property type="term" value="F:metal ion binding"/>
    <property type="evidence" value="ECO:0007669"/>
    <property type="project" value="UniProtKB-KW"/>
</dbReference>
<reference evidence="7 8" key="1">
    <citation type="submission" date="2019-09" db="EMBL/GenBank/DDBJ databases">
        <title>Bird 10,000 Genomes (B10K) Project - Family phase.</title>
        <authorList>
            <person name="Zhang G."/>
        </authorList>
    </citation>
    <scope>NUCLEOTIDE SEQUENCE [LARGE SCALE GENOMIC DNA]</scope>
    <source>
        <strain evidence="7">OUT-0020</strain>
        <tissue evidence="7">Liver</tissue>
    </source>
</reference>
<protein>
    <submittedName>
        <fullName evidence="7">LECT2 protein</fullName>
    </submittedName>
</protein>
<name>A0A7L3R8Q5_CEPGR</name>
<feature type="non-terminal residue" evidence="7">
    <location>
        <position position="148"/>
    </location>
</feature>
<evidence type="ECO:0000256" key="6">
    <source>
        <dbReference type="SAM" id="SignalP"/>
    </source>
</evidence>
<dbReference type="PANTHER" id="PTHR11329">
    <property type="entry name" value="LEUKOCYTE CELL-DERIVED CHEMOTAXIN 2"/>
    <property type="match status" value="1"/>
</dbReference>
<dbReference type="InterPro" id="IPR008663">
    <property type="entry name" value="LECT2"/>
</dbReference>
<dbReference type="Proteomes" id="UP000578766">
    <property type="component" value="Unassembled WGS sequence"/>
</dbReference>
<evidence type="ECO:0000256" key="1">
    <source>
        <dbReference type="ARBA" id="ARBA00022723"/>
    </source>
</evidence>
<evidence type="ECO:0000256" key="2">
    <source>
        <dbReference type="ARBA" id="ARBA00022729"/>
    </source>
</evidence>
<feature type="non-terminal residue" evidence="7">
    <location>
        <position position="1"/>
    </location>
</feature>
<keyword evidence="2 6" id="KW-0732">Signal</keyword>
<dbReference type="PANTHER" id="PTHR11329:SF0">
    <property type="entry name" value="LEUKOCYTE CELL-DERIVED CHEMOTAXIN-2"/>
    <property type="match status" value="1"/>
</dbReference>
<keyword evidence="4" id="KW-1015">Disulfide bond</keyword>
<proteinExistence type="inferred from homology"/>
<dbReference type="FunFam" id="2.70.70.10:FF:000011">
    <property type="entry name" value="Leukocyte cell-derived chemotaxin-2"/>
    <property type="match status" value="1"/>
</dbReference>
<dbReference type="EMBL" id="VZUD01000007">
    <property type="protein sequence ID" value="NXV11318.1"/>
    <property type="molecule type" value="Genomic_DNA"/>
</dbReference>
<gene>
    <name evidence="7" type="primary">Lect2</name>
    <name evidence="7" type="ORF">CEPGRY_R15446</name>
</gene>
<evidence type="ECO:0000313" key="7">
    <source>
        <dbReference type="EMBL" id="NXV11318.1"/>
    </source>
</evidence>
<dbReference type="InterPro" id="IPR011055">
    <property type="entry name" value="Dup_hybrid_motif"/>
</dbReference>
<evidence type="ECO:0000313" key="8">
    <source>
        <dbReference type="Proteomes" id="UP000578766"/>
    </source>
</evidence>
<sequence>SSCVLFSFFFFLAAAAEWAKICSGQPANKIRGCDSHGCGGYNVPRGGRRHRGVDVVCEDGSVVYAPFTGRITRQVRPYGNGNAIDNGVQLSGSGFCVKMFYIKPVKYSGPIEKGEKIGVLLPMQRVYRGIISHVHIQNCDLTDPTPNL</sequence>
<keyword evidence="1" id="KW-0479">Metal-binding</keyword>
<comment type="caution">
    <text evidence="7">The sequence shown here is derived from an EMBL/GenBank/DDBJ whole genome shotgun (WGS) entry which is preliminary data.</text>
</comment>
<keyword evidence="3" id="KW-0862">Zinc</keyword>
<feature type="chain" id="PRO_5029761113" evidence="6">
    <location>
        <begin position="25"/>
        <end position="148"/>
    </location>
</feature>
<evidence type="ECO:0000256" key="5">
    <source>
        <dbReference type="ARBA" id="ARBA00024361"/>
    </source>
</evidence>
<evidence type="ECO:0000256" key="3">
    <source>
        <dbReference type="ARBA" id="ARBA00022833"/>
    </source>
</evidence>